<reference evidence="14" key="1">
    <citation type="submission" date="2018-05" db="EMBL/GenBank/DDBJ databases">
        <authorList>
            <person name="Lanie J.A."/>
            <person name="Ng W.-L."/>
            <person name="Kazmierczak K.M."/>
            <person name="Andrzejewski T.M."/>
            <person name="Davidsen T.M."/>
            <person name="Wayne K.J."/>
            <person name="Tettelin H."/>
            <person name="Glass J.I."/>
            <person name="Rusch D."/>
            <person name="Podicherti R."/>
            <person name="Tsui H.-C.T."/>
            <person name="Winkler M.E."/>
        </authorList>
    </citation>
    <scope>NUCLEOTIDE SEQUENCE</scope>
</reference>
<dbReference type="Gene3D" id="3.40.50.300">
    <property type="entry name" value="P-loop containing nucleotide triphosphate hydrolases"/>
    <property type="match status" value="1"/>
</dbReference>
<evidence type="ECO:0000256" key="5">
    <source>
        <dbReference type="ARBA" id="ARBA00022801"/>
    </source>
</evidence>
<evidence type="ECO:0000256" key="4">
    <source>
        <dbReference type="ARBA" id="ARBA00022741"/>
    </source>
</evidence>
<evidence type="ECO:0000256" key="11">
    <source>
        <dbReference type="ARBA" id="ARBA00034808"/>
    </source>
</evidence>
<dbReference type="PROSITE" id="PS51192">
    <property type="entry name" value="HELICASE_ATP_BIND_1"/>
    <property type="match status" value="1"/>
</dbReference>
<dbReference type="SUPFAM" id="SSF52540">
    <property type="entry name" value="P-loop containing nucleoside triphosphate hydrolases"/>
    <property type="match status" value="1"/>
</dbReference>
<feature type="non-terminal residue" evidence="14">
    <location>
        <position position="219"/>
    </location>
</feature>
<dbReference type="GO" id="GO:0005524">
    <property type="term" value="F:ATP binding"/>
    <property type="evidence" value="ECO:0007669"/>
    <property type="project" value="UniProtKB-KW"/>
</dbReference>
<evidence type="ECO:0000256" key="8">
    <source>
        <dbReference type="ARBA" id="ARBA00022840"/>
    </source>
</evidence>
<accession>A0A383AB98</accession>
<dbReference type="InterPro" id="IPR014001">
    <property type="entry name" value="Helicase_ATP-bd"/>
</dbReference>
<dbReference type="InterPro" id="IPR011545">
    <property type="entry name" value="DEAD/DEAH_box_helicase_dom"/>
</dbReference>
<evidence type="ECO:0000256" key="3">
    <source>
        <dbReference type="ARBA" id="ARBA00022723"/>
    </source>
</evidence>
<evidence type="ECO:0000256" key="1">
    <source>
        <dbReference type="ARBA" id="ARBA00022515"/>
    </source>
</evidence>
<dbReference type="PANTHER" id="PTHR30580:SF0">
    <property type="entry name" value="PRIMOSOMAL PROTEIN N"/>
    <property type="match status" value="1"/>
</dbReference>
<evidence type="ECO:0000256" key="9">
    <source>
        <dbReference type="ARBA" id="ARBA00023125"/>
    </source>
</evidence>
<dbReference type="InterPro" id="IPR027417">
    <property type="entry name" value="P-loop_NTPase"/>
</dbReference>
<keyword evidence="6" id="KW-0347">Helicase</keyword>
<evidence type="ECO:0000256" key="12">
    <source>
        <dbReference type="ARBA" id="ARBA00048988"/>
    </source>
</evidence>
<dbReference type="GO" id="GO:0006310">
    <property type="term" value="P:DNA recombination"/>
    <property type="evidence" value="ECO:0007669"/>
    <property type="project" value="TreeGrafter"/>
</dbReference>
<gene>
    <name evidence="14" type="ORF">METZ01_LOCUS457299</name>
</gene>
<keyword evidence="10" id="KW-0413">Isomerase</keyword>
<dbReference type="GO" id="GO:0006270">
    <property type="term" value="P:DNA replication initiation"/>
    <property type="evidence" value="ECO:0007669"/>
    <property type="project" value="TreeGrafter"/>
</dbReference>
<dbReference type="FunFam" id="3.40.50.300:FF:000489">
    <property type="entry name" value="Primosome assembly protein PriA"/>
    <property type="match status" value="1"/>
</dbReference>
<dbReference type="PANTHER" id="PTHR30580">
    <property type="entry name" value="PRIMOSOMAL PROTEIN N"/>
    <property type="match status" value="1"/>
</dbReference>
<dbReference type="SMART" id="SM00487">
    <property type="entry name" value="DEXDc"/>
    <property type="match status" value="1"/>
</dbReference>
<evidence type="ECO:0000256" key="10">
    <source>
        <dbReference type="ARBA" id="ARBA00023235"/>
    </source>
</evidence>
<protein>
    <recommendedName>
        <fullName evidence="11">DNA 3'-5' helicase</fullName>
        <ecNumber evidence="11">5.6.2.4</ecNumber>
    </recommendedName>
</protein>
<comment type="catalytic activity">
    <reaction evidence="12">
        <text>ATP + H2O = ADP + phosphate + H(+)</text>
        <dbReference type="Rhea" id="RHEA:13065"/>
        <dbReference type="ChEBI" id="CHEBI:15377"/>
        <dbReference type="ChEBI" id="CHEBI:15378"/>
        <dbReference type="ChEBI" id="CHEBI:30616"/>
        <dbReference type="ChEBI" id="CHEBI:43474"/>
        <dbReference type="ChEBI" id="CHEBI:456216"/>
        <dbReference type="EC" id="5.6.2.4"/>
    </reaction>
</comment>
<evidence type="ECO:0000256" key="7">
    <source>
        <dbReference type="ARBA" id="ARBA00022833"/>
    </source>
</evidence>
<dbReference type="GO" id="GO:1990077">
    <property type="term" value="C:primosome complex"/>
    <property type="evidence" value="ECO:0007669"/>
    <property type="project" value="UniProtKB-KW"/>
</dbReference>
<dbReference type="GO" id="GO:0043138">
    <property type="term" value="F:3'-5' DNA helicase activity"/>
    <property type="evidence" value="ECO:0007669"/>
    <property type="project" value="UniProtKB-EC"/>
</dbReference>
<sequence length="219" mass="24236">MGEEQLAELRAPFPKQERALAFLMQAKGPVEVREFRNRTGLSKSPLESLAKRGWVRFGRRTVRSDPFAGAPELDFPPPILTPRQQECVDQICPALGAGKNEDFLLFGITGSGKTEVYLRALERCLEQGRGAIILVPEIALTPQTVARFRARCGEVAVLHSGLTDAERHDQWLAIAEGRLRVVVGARSALFAPVPDLGLVVLDEEHETSFKQDSVPRYHA</sequence>
<name>A0A383AB98_9ZZZZ</name>
<keyword evidence="4" id="KW-0547">Nucleotide-binding</keyword>
<dbReference type="GO" id="GO:0006269">
    <property type="term" value="P:DNA replication, synthesis of primer"/>
    <property type="evidence" value="ECO:0007669"/>
    <property type="project" value="UniProtKB-KW"/>
</dbReference>
<feature type="domain" description="Helicase ATP-binding" evidence="13">
    <location>
        <begin position="94"/>
        <end position="219"/>
    </location>
</feature>
<keyword evidence="9" id="KW-0238">DNA-binding</keyword>
<keyword evidence="8" id="KW-0067">ATP-binding</keyword>
<evidence type="ECO:0000259" key="13">
    <source>
        <dbReference type="PROSITE" id="PS51192"/>
    </source>
</evidence>
<dbReference type="AlphaFoldDB" id="A0A383AB98"/>
<dbReference type="GO" id="GO:0016787">
    <property type="term" value="F:hydrolase activity"/>
    <property type="evidence" value="ECO:0007669"/>
    <property type="project" value="UniProtKB-KW"/>
</dbReference>
<evidence type="ECO:0000256" key="6">
    <source>
        <dbReference type="ARBA" id="ARBA00022806"/>
    </source>
</evidence>
<keyword evidence="3" id="KW-0479">Metal-binding</keyword>
<keyword evidence="1" id="KW-0639">Primosome</keyword>
<proteinExistence type="predicted"/>
<dbReference type="GO" id="GO:0046872">
    <property type="term" value="F:metal ion binding"/>
    <property type="evidence" value="ECO:0007669"/>
    <property type="project" value="UniProtKB-KW"/>
</dbReference>
<dbReference type="Pfam" id="PF00270">
    <property type="entry name" value="DEAD"/>
    <property type="match status" value="1"/>
</dbReference>
<keyword evidence="7" id="KW-0862">Zinc</keyword>
<dbReference type="GO" id="GO:0003677">
    <property type="term" value="F:DNA binding"/>
    <property type="evidence" value="ECO:0007669"/>
    <property type="project" value="UniProtKB-KW"/>
</dbReference>
<organism evidence="14">
    <name type="scientific">marine metagenome</name>
    <dbReference type="NCBI Taxonomy" id="408172"/>
    <lineage>
        <taxon>unclassified sequences</taxon>
        <taxon>metagenomes</taxon>
        <taxon>ecological metagenomes</taxon>
    </lineage>
</organism>
<keyword evidence="2" id="KW-0235">DNA replication</keyword>
<dbReference type="EC" id="5.6.2.4" evidence="11"/>
<dbReference type="EMBL" id="UINC01190332">
    <property type="protein sequence ID" value="SVE04445.1"/>
    <property type="molecule type" value="Genomic_DNA"/>
</dbReference>
<evidence type="ECO:0000256" key="2">
    <source>
        <dbReference type="ARBA" id="ARBA00022705"/>
    </source>
</evidence>
<keyword evidence="5" id="KW-0378">Hydrolase</keyword>
<evidence type="ECO:0000313" key="14">
    <source>
        <dbReference type="EMBL" id="SVE04445.1"/>
    </source>
</evidence>
<dbReference type="GO" id="GO:0006302">
    <property type="term" value="P:double-strand break repair"/>
    <property type="evidence" value="ECO:0007669"/>
    <property type="project" value="TreeGrafter"/>
</dbReference>